<sequence length="157" mass="17640">MRAEEEEEEEEEEWKEYKVEVVGKKSDVEREKNESGVERKRGPFPPIRLLDSSKVQQSLEDGKEGRKDLYSRMFSVVSSTVSVLRRLSANIKAPVSTVSRRRVAECSCPLMGSSLHAAWALGCSRLFTVSTIAWGSSGKKRVNGLIFESDKNVCLRA</sequence>
<evidence type="ECO:0000256" key="1">
    <source>
        <dbReference type="SAM" id="MobiDB-lite"/>
    </source>
</evidence>
<dbReference type="EMBL" id="SRLO01000320">
    <property type="protein sequence ID" value="TNN61188.1"/>
    <property type="molecule type" value="Genomic_DNA"/>
</dbReference>
<comment type="caution">
    <text evidence="2">The sequence shown here is derived from an EMBL/GenBank/DDBJ whole genome shotgun (WGS) entry which is preliminary data.</text>
</comment>
<dbReference type="Proteomes" id="UP000314294">
    <property type="component" value="Unassembled WGS sequence"/>
</dbReference>
<proteinExistence type="predicted"/>
<protein>
    <submittedName>
        <fullName evidence="2">Uncharacterized protein</fullName>
    </submittedName>
</protein>
<organism evidence="2 3">
    <name type="scientific">Liparis tanakae</name>
    <name type="common">Tanaka's snailfish</name>
    <dbReference type="NCBI Taxonomy" id="230148"/>
    <lineage>
        <taxon>Eukaryota</taxon>
        <taxon>Metazoa</taxon>
        <taxon>Chordata</taxon>
        <taxon>Craniata</taxon>
        <taxon>Vertebrata</taxon>
        <taxon>Euteleostomi</taxon>
        <taxon>Actinopterygii</taxon>
        <taxon>Neopterygii</taxon>
        <taxon>Teleostei</taxon>
        <taxon>Neoteleostei</taxon>
        <taxon>Acanthomorphata</taxon>
        <taxon>Eupercaria</taxon>
        <taxon>Perciformes</taxon>
        <taxon>Cottioidei</taxon>
        <taxon>Cottales</taxon>
        <taxon>Liparidae</taxon>
        <taxon>Liparis</taxon>
    </lineage>
</organism>
<evidence type="ECO:0000313" key="2">
    <source>
        <dbReference type="EMBL" id="TNN61188.1"/>
    </source>
</evidence>
<reference evidence="2 3" key="1">
    <citation type="submission" date="2019-03" db="EMBL/GenBank/DDBJ databases">
        <title>First draft genome of Liparis tanakae, snailfish: a comprehensive survey of snailfish specific genes.</title>
        <authorList>
            <person name="Kim W."/>
            <person name="Song I."/>
            <person name="Jeong J.-H."/>
            <person name="Kim D."/>
            <person name="Kim S."/>
            <person name="Ryu S."/>
            <person name="Song J.Y."/>
            <person name="Lee S.K."/>
        </authorList>
    </citation>
    <scope>NUCLEOTIDE SEQUENCE [LARGE SCALE GENOMIC DNA]</scope>
    <source>
        <tissue evidence="2">Muscle</tissue>
    </source>
</reference>
<evidence type="ECO:0000313" key="3">
    <source>
        <dbReference type="Proteomes" id="UP000314294"/>
    </source>
</evidence>
<dbReference type="AlphaFoldDB" id="A0A4Z2H5N4"/>
<name>A0A4Z2H5N4_9TELE</name>
<accession>A0A4Z2H5N4</accession>
<feature type="region of interest" description="Disordered" evidence="1">
    <location>
        <begin position="25"/>
        <end position="48"/>
    </location>
</feature>
<gene>
    <name evidence="2" type="ORF">EYF80_028573</name>
</gene>
<keyword evidence="3" id="KW-1185">Reference proteome</keyword>
<feature type="compositionally biased region" description="Basic and acidic residues" evidence="1">
    <location>
        <begin position="25"/>
        <end position="41"/>
    </location>
</feature>